<dbReference type="AlphaFoldDB" id="A0A2C9CIG4"/>
<proteinExistence type="predicted"/>
<dbReference type="Pfam" id="PF18480">
    <property type="entry name" value="DUF5615"/>
    <property type="match status" value="1"/>
</dbReference>
<dbReference type="OrthoDB" id="280265at2"/>
<protein>
    <recommendedName>
        <fullName evidence="1">DUF5615 domain-containing protein</fullName>
    </recommendedName>
</protein>
<name>A0A2C9CIG4_KUEST</name>
<dbReference type="Proteomes" id="UP000221734">
    <property type="component" value="Chromosome Kuenenia_stuttgartiensis_MBR1"/>
</dbReference>
<reference evidence="3" key="1">
    <citation type="submission" date="2017-10" db="EMBL/GenBank/DDBJ databases">
        <authorList>
            <person name="Frank J."/>
        </authorList>
    </citation>
    <scope>NUCLEOTIDE SEQUENCE [LARGE SCALE GENOMIC DNA]</scope>
</reference>
<gene>
    <name evidence="2" type="ORF">KSMBR1_2872</name>
</gene>
<feature type="domain" description="DUF5615" evidence="1">
    <location>
        <begin position="6"/>
        <end position="107"/>
    </location>
</feature>
<evidence type="ECO:0000313" key="2">
    <source>
        <dbReference type="EMBL" id="SOH05353.1"/>
    </source>
</evidence>
<dbReference type="InterPro" id="IPR041049">
    <property type="entry name" value="DUF5615"/>
</dbReference>
<dbReference type="KEGG" id="kst:KSMBR1_2872"/>
<accession>A0A2C9CIG4</accession>
<organism evidence="2 3">
    <name type="scientific">Kuenenia stuttgartiensis</name>
    <dbReference type="NCBI Taxonomy" id="174633"/>
    <lineage>
        <taxon>Bacteria</taxon>
        <taxon>Pseudomonadati</taxon>
        <taxon>Planctomycetota</taxon>
        <taxon>Candidatus Brocadiia</taxon>
        <taxon>Candidatus Brocadiales</taxon>
        <taxon>Candidatus Brocadiaceae</taxon>
        <taxon>Candidatus Kuenenia</taxon>
    </lineage>
</organism>
<sequence>MSKKLKFYTDEHVSNSVVKGLRLRGVDALTTKEAGMLGADDKEHIAFAMKERRVIFTQDEDFLKLHSRGVKHSGIVYAHQRTPIGDIVRGLMLIYQVLESDEMKNHLEFL</sequence>
<evidence type="ECO:0000259" key="1">
    <source>
        <dbReference type="Pfam" id="PF18480"/>
    </source>
</evidence>
<keyword evidence="3" id="KW-1185">Reference proteome</keyword>
<dbReference type="EMBL" id="LT934425">
    <property type="protein sequence ID" value="SOH05353.1"/>
    <property type="molecule type" value="Genomic_DNA"/>
</dbReference>
<evidence type="ECO:0000313" key="3">
    <source>
        <dbReference type="Proteomes" id="UP000221734"/>
    </source>
</evidence>
<dbReference type="RefSeq" id="WP_099325945.1">
    <property type="nucleotide sequence ID" value="NZ_LT934425.1"/>
</dbReference>